<evidence type="ECO:0000259" key="2">
    <source>
        <dbReference type="Pfam" id="PF00582"/>
    </source>
</evidence>
<feature type="domain" description="UspA" evidence="2">
    <location>
        <begin position="1"/>
        <end position="139"/>
    </location>
</feature>
<dbReference type="SUPFAM" id="SSF52402">
    <property type="entry name" value="Adenine nucleotide alpha hydrolases-like"/>
    <property type="match status" value="2"/>
</dbReference>
<keyword evidence="4" id="KW-1185">Reference proteome</keyword>
<dbReference type="PRINTS" id="PR01438">
    <property type="entry name" value="UNVRSLSTRESS"/>
</dbReference>
<proteinExistence type="inferred from homology"/>
<dbReference type="EMBL" id="BSRZ01000003">
    <property type="protein sequence ID" value="GLW63770.1"/>
    <property type="molecule type" value="Genomic_DNA"/>
</dbReference>
<evidence type="ECO:0000313" key="3">
    <source>
        <dbReference type="EMBL" id="GLW63770.1"/>
    </source>
</evidence>
<evidence type="ECO:0000313" key="4">
    <source>
        <dbReference type="Proteomes" id="UP001165124"/>
    </source>
</evidence>
<protein>
    <submittedName>
        <fullName evidence="3">Universal stress protein</fullName>
    </submittedName>
</protein>
<dbReference type="Gene3D" id="3.40.50.620">
    <property type="entry name" value="HUPs"/>
    <property type="match status" value="2"/>
</dbReference>
<dbReference type="PANTHER" id="PTHR46268">
    <property type="entry name" value="STRESS RESPONSE PROTEIN NHAX"/>
    <property type="match status" value="1"/>
</dbReference>
<feature type="domain" description="UspA" evidence="2">
    <location>
        <begin position="149"/>
        <end position="282"/>
    </location>
</feature>
<dbReference type="PANTHER" id="PTHR46268:SF6">
    <property type="entry name" value="UNIVERSAL STRESS PROTEIN UP12"/>
    <property type="match status" value="1"/>
</dbReference>
<dbReference type="InterPro" id="IPR006016">
    <property type="entry name" value="UspA"/>
</dbReference>
<gene>
    <name evidence="3" type="ORF">Arub01_20140</name>
</gene>
<accession>A0A9W6UWK6</accession>
<evidence type="ECO:0000256" key="1">
    <source>
        <dbReference type="ARBA" id="ARBA00008791"/>
    </source>
</evidence>
<reference evidence="3" key="1">
    <citation type="submission" date="2023-02" db="EMBL/GenBank/DDBJ databases">
        <title>Actinomadura rubrobrunea NBRC 14622.</title>
        <authorList>
            <person name="Ichikawa N."/>
            <person name="Sato H."/>
            <person name="Tonouchi N."/>
        </authorList>
    </citation>
    <scope>NUCLEOTIDE SEQUENCE</scope>
    <source>
        <strain evidence="3">NBRC 14622</strain>
    </source>
</reference>
<comment type="caution">
    <text evidence="3">The sequence shown here is derived from an EMBL/GenBank/DDBJ whole genome shotgun (WGS) entry which is preliminary data.</text>
</comment>
<sequence>MTDPVLVGTDGSDGATRAVEWAADEAAVHHRPLLIVHSIDSALYATPLFAPSAAVDALTEAGRTLLAEAEKAARRRRPDVVVATRLVTGRPMSALRELSRDAYELVLGHRGLGGFASLLLGSTGLHMAGHCAAPVVIVRGDTAGGHGEIVAGLSLDGDETPTLRHAFEAAAARGARVRVVNAWDLPKAGTEVIRVLDDDQIDEKIRWRLVEAHAPWRKTYPDVEVTEQVVRDHPVTALCDASRGADLLVVGPRHKNGFGALGLGSVCHGVIHHAHCPVAIARTKDAAG</sequence>
<comment type="similarity">
    <text evidence="1">Belongs to the universal stress protein A family.</text>
</comment>
<dbReference type="Proteomes" id="UP001165124">
    <property type="component" value="Unassembled WGS sequence"/>
</dbReference>
<dbReference type="AlphaFoldDB" id="A0A9W6UWK6"/>
<name>A0A9W6UWK6_9ACTN</name>
<organism evidence="3 4">
    <name type="scientific">Actinomadura rubrobrunea</name>
    <dbReference type="NCBI Taxonomy" id="115335"/>
    <lineage>
        <taxon>Bacteria</taxon>
        <taxon>Bacillati</taxon>
        <taxon>Actinomycetota</taxon>
        <taxon>Actinomycetes</taxon>
        <taxon>Streptosporangiales</taxon>
        <taxon>Thermomonosporaceae</taxon>
        <taxon>Actinomadura</taxon>
    </lineage>
</organism>
<dbReference type="InterPro" id="IPR014729">
    <property type="entry name" value="Rossmann-like_a/b/a_fold"/>
</dbReference>
<dbReference type="Pfam" id="PF00582">
    <property type="entry name" value="Usp"/>
    <property type="match status" value="2"/>
</dbReference>
<dbReference type="InterPro" id="IPR006015">
    <property type="entry name" value="Universal_stress_UspA"/>
</dbReference>
<dbReference type="RefSeq" id="WP_067909152.1">
    <property type="nucleotide sequence ID" value="NZ_BSRZ01000003.1"/>
</dbReference>